<gene>
    <name evidence="1" type="ORF">GIB67_041629</name>
</gene>
<dbReference type="Proteomes" id="UP000541444">
    <property type="component" value="Unassembled WGS sequence"/>
</dbReference>
<accession>A0A7J7MR18</accession>
<protein>
    <submittedName>
        <fullName evidence="1">Uncharacterized protein</fullName>
    </submittedName>
</protein>
<dbReference type="OrthoDB" id="1898560at2759"/>
<dbReference type="Gene3D" id="1.20.5.1500">
    <property type="match status" value="1"/>
</dbReference>
<name>A0A7J7MR18_9MAGN</name>
<dbReference type="SUPFAM" id="SSF143113">
    <property type="entry name" value="NAP-like"/>
    <property type="match status" value="1"/>
</dbReference>
<reference evidence="1 2" key="1">
    <citation type="journal article" date="2020" name="IScience">
        <title>Genome Sequencing of the Endangered Kingdonia uniflora (Circaeasteraceae, Ranunculales) Reveals Potential Mechanisms of Evolutionary Specialization.</title>
        <authorList>
            <person name="Sun Y."/>
            <person name="Deng T."/>
            <person name="Zhang A."/>
            <person name="Moore M.J."/>
            <person name="Landis J.B."/>
            <person name="Lin N."/>
            <person name="Zhang H."/>
            <person name="Zhang X."/>
            <person name="Huang J."/>
            <person name="Zhang X."/>
            <person name="Sun H."/>
            <person name="Wang H."/>
        </authorList>
    </citation>
    <scope>NUCLEOTIDE SEQUENCE [LARGE SCALE GENOMIC DNA]</scope>
    <source>
        <strain evidence="1">TB1705</strain>
        <tissue evidence="1">Leaf</tissue>
    </source>
</reference>
<dbReference type="AlphaFoldDB" id="A0A7J7MR18"/>
<feature type="non-terminal residue" evidence="1">
    <location>
        <position position="207"/>
    </location>
</feature>
<dbReference type="InterPro" id="IPR037231">
    <property type="entry name" value="NAP-like_sf"/>
</dbReference>
<evidence type="ECO:0000313" key="2">
    <source>
        <dbReference type="Proteomes" id="UP000541444"/>
    </source>
</evidence>
<keyword evidence="2" id="KW-1185">Reference proteome</keyword>
<dbReference type="EMBL" id="JACGCM010001281">
    <property type="protein sequence ID" value="KAF6157168.1"/>
    <property type="molecule type" value="Genomic_DNA"/>
</dbReference>
<comment type="caution">
    <text evidence="1">The sequence shown here is derived from an EMBL/GenBank/DDBJ whole genome shotgun (WGS) entry which is preliminary data.</text>
</comment>
<organism evidence="1 2">
    <name type="scientific">Kingdonia uniflora</name>
    <dbReference type="NCBI Taxonomy" id="39325"/>
    <lineage>
        <taxon>Eukaryota</taxon>
        <taxon>Viridiplantae</taxon>
        <taxon>Streptophyta</taxon>
        <taxon>Embryophyta</taxon>
        <taxon>Tracheophyta</taxon>
        <taxon>Spermatophyta</taxon>
        <taxon>Magnoliopsida</taxon>
        <taxon>Ranunculales</taxon>
        <taxon>Circaeasteraceae</taxon>
        <taxon>Kingdonia</taxon>
    </lineage>
</organism>
<proteinExistence type="predicted"/>
<sequence length="207" mass="23783">EKHQHIDKECSLVGCPWRIVAHVVIVGVDPTDMCHSVALGNDFYKVAIHDIVDDARQLWASGYFLETGGTNKRKHVGTDYIVYGVPNSGKNEWIDALLCNINENVGWKFVLCSMENQELWVLQWVAGIEMHYVQGYREGAISSEKLHLEKVSRLKNAIDVVYPKLQAQHNELDDKFFEERTALEAKYHKLYVPFYAKVSWLVLFIMG</sequence>
<evidence type="ECO:0000313" key="1">
    <source>
        <dbReference type="EMBL" id="KAF6157168.1"/>
    </source>
</evidence>